<dbReference type="Gene3D" id="1.10.260.40">
    <property type="entry name" value="lambda repressor-like DNA-binding domains"/>
    <property type="match status" value="1"/>
</dbReference>
<sequence>MEQKEDNLLSGVKEIARRAKVSRATVDRVIHNRPGVSKKTKDRITAIIEELDYQPNVLAQRLALASRGIVKLAVLLPGVSEETEYWKAPLEGISRAEAEIKQYGVQVDYYFFDQNDKAVFARQVQLIIDNGADGVLITPTFEPESIKLLAHCKAHTIPCVLMNSDVAGQQRLCYIGPELFESGYLSAQLVDYCLKEDQKVLVVNIAREIENNAAIIRKQEGFLAYFDKKLSKDLLVSFNSTDTDYESVAEKLNVVLETQKQIGVIYVTNSRVSLVARWLESVSRKDIILMGYDYLRSNIEFLKRGVIDFLICEKPQEQGYRSVMTLFQFLVFSTQVKEDYLMPIDIITSANYKFYRN</sequence>
<dbReference type="SUPFAM" id="SSF53822">
    <property type="entry name" value="Periplasmic binding protein-like I"/>
    <property type="match status" value="1"/>
</dbReference>
<dbReference type="Gene3D" id="3.40.50.2300">
    <property type="match status" value="2"/>
</dbReference>
<dbReference type="InterPro" id="IPR010982">
    <property type="entry name" value="Lambda_DNA-bd_dom_sf"/>
</dbReference>
<comment type="caution">
    <text evidence="5">The sequence shown here is derived from an EMBL/GenBank/DDBJ whole genome shotgun (WGS) entry which is preliminary data.</text>
</comment>
<gene>
    <name evidence="5" type="ORF">DSL64_08255</name>
</gene>
<dbReference type="InterPro" id="IPR000843">
    <property type="entry name" value="HTH_LacI"/>
</dbReference>
<dbReference type="Pfam" id="PF00356">
    <property type="entry name" value="LacI"/>
    <property type="match status" value="1"/>
</dbReference>
<dbReference type="EMBL" id="QNUL01000004">
    <property type="protein sequence ID" value="REA62943.1"/>
    <property type="molecule type" value="Genomic_DNA"/>
</dbReference>
<dbReference type="Proteomes" id="UP000256373">
    <property type="component" value="Unassembled WGS sequence"/>
</dbReference>
<evidence type="ECO:0000313" key="6">
    <source>
        <dbReference type="Proteomes" id="UP000256373"/>
    </source>
</evidence>
<dbReference type="PANTHER" id="PTHR30146:SF144">
    <property type="entry name" value="LACI-FAMILY TRANSCRIPTION REGULATOR"/>
    <property type="match status" value="1"/>
</dbReference>
<dbReference type="CDD" id="cd01392">
    <property type="entry name" value="HTH_LacI"/>
    <property type="match status" value="1"/>
</dbReference>
<dbReference type="AlphaFoldDB" id="A0A3D8YEU0"/>
<dbReference type="GO" id="GO:0003700">
    <property type="term" value="F:DNA-binding transcription factor activity"/>
    <property type="evidence" value="ECO:0007669"/>
    <property type="project" value="TreeGrafter"/>
</dbReference>
<keyword evidence="1" id="KW-0805">Transcription regulation</keyword>
<reference evidence="5 6" key="1">
    <citation type="submission" date="2018-07" db="EMBL/GenBank/DDBJ databases">
        <title>Dyadobacter roseus sp. nov., isolated from rose rhizosphere soil.</title>
        <authorList>
            <person name="Chen L."/>
        </authorList>
    </citation>
    <scope>NUCLEOTIDE SEQUENCE [LARGE SCALE GENOMIC DNA]</scope>
    <source>
        <strain evidence="5 6">RS19</strain>
    </source>
</reference>
<dbReference type="RefSeq" id="WP_115830258.1">
    <property type="nucleotide sequence ID" value="NZ_QNUL01000004.1"/>
</dbReference>
<dbReference type="OrthoDB" id="628703at2"/>
<keyword evidence="6" id="KW-1185">Reference proteome</keyword>
<evidence type="ECO:0000256" key="1">
    <source>
        <dbReference type="ARBA" id="ARBA00023015"/>
    </source>
</evidence>
<keyword evidence="3" id="KW-0804">Transcription</keyword>
<accession>A0A3D8YEU0</accession>
<dbReference type="InterPro" id="IPR025997">
    <property type="entry name" value="SBP_2_dom"/>
</dbReference>
<dbReference type="PROSITE" id="PS50932">
    <property type="entry name" value="HTH_LACI_2"/>
    <property type="match status" value="1"/>
</dbReference>
<keyword evidence="2" id="KW-0238">DNA-binding</keyword>
<dbReference type="PANTHER" id="PTHR30146">
    <property type="entry name" value="LACI-RELATED TRANSCRIPTIONAL REPRESSOR"/>
    <property type="match status" value="1"/>
</dbReference>
<evidence type="ECO:0000259" key="4">
    <source>
        <dbReference type="PROSITE" id="PS50932"/>
    </source>
</evidence>
<evidence type="ECO:0000313" key="5">
    <source>
        <dbReference type="EMBL" id="REA62943.1"/>
    </source>
</evidence>
<dbReference type="SMART" id="SM00354">
    <property type="entry name" value="HTH_LACI"/>
    <property type="match status" value="1"/>
</dbReference>
<evidence type="ECO:0000256" key="3">
    <source>
        <dbReference type="ARBA" id="ARBA00023163"/>
    </source>
</evidence>
<feature type="domain" description="HTH lacI-type" evidence="4">
    <location>
        <begin position="10"/>
        <end position="64"/>
    </location>
</feature>
<dbReference type="InterPro" id="IPR028082">
    <property type="entry name" value="Peripla_BP_I"/>
</dbReference>
<dbReference type="SUPFAM" id="SSF47413">
    <property type="entry name" value="lambda repressor-like DNA-binding domains"/>
    <property type="match status" value="1"/>
</dbReference>
<evidence type="ECO:0000256" key="2">
    <source>
        <dbReference type="ARBA" id="ARBA00023125"/>
    </source>
</evidence>
<name>A0A3D8YEU0_9BACT</name>
<organism evidence="5 6">
    <name type="scientific">Dyadobacter luteus</name>
    <dbReference type="NCBI Taxonomy" id="2259619"/>
    <lineage>
        <taxon>Bacteria</taxon>
        <taxon>Pseudomonadati</taxon>
        <taxon>Bacteroidota</taxon>
        <taxon>Cytophagia</taxon>
        <taxon>Cytophagales</taxon>
        <taxon>Spirosomataceae</taxon>
        <taxon>Dyadobacter</taxon>
    </lineage>
</organism>
<dbReference type="PROSITE" id="PS00356">
    <property type="entry name" value="HTH_LACI_1"/>
    <property type="match status" value="1"/>
</dbReference>
<dbReference type="Pfam" id="PF13407">
    <property type="entry name" value="Peripla_BP_4"/>
    <property type="match status" value="1"/>
</dbReference>
<protein>
    <submittedName>
        <fullName evidence="5">Transcriptional regulator</fullName>
    </submittedName>
</protein>
<proteinExistence type="predicted"/>
<dbReference type="GO" id="GO:0000976">
    <property type="term" value="F:transcription cis-regulatory region binding"/>
    <property type="evidence" value="ECO:0007669"/>
    <property type="project" value="TreeGrafter"/>
</dbReference>